<name>A0A6B9I806_9CAUD</name>
<evidence type="ECO:0000313" key="1">
    <source>
        <dbReference type="EMBL" id="QGZ00884.1"/>
    </source>
</evidence>
<accession>A0A6B9I806</accession>
<reference evidence="1 2" key="1">
    <citation type="submission" date="2019-12" db="EMBL/GenBank/DDBJ databases">
        <title>Isolation of novel and strongly lytic Klebsiella pneumoniae phages in Valencia (Spain).</title>
        <authorList>
            <person name="Domingo-Calap P."/>
            <person name="Beamud B."/>
            <person name="Vienne J."/>
            <person name="Gonzalez-Candelas F."/>
            <person name="Sanjuan R."/>
        </authorList>
    </citation>
    <scope>NUCLEOTIDE SEQUENCE [LARGE SCALE GENOMIC DNA]</scope>
</reference>
<sequence>MVAGYESTQHFVVLVQPKEIWLWLEVLLLYV</sequence>
<proteinExistence type="predicted"/>
<organism evidence="1 2">
    <name type="scientific">Klebsiella phage VLC4</name>
    <dbReference type="NCBI Taxonomy" id="2686207"/>
    <lineage>
        <taxon>Viruses</taxon>
        <taxon>Duplodnaviria</taxon>
        <taxon>Heunggongvirae</taxon>
        <taxon>Uroviricota</taxon>
        <taxon>Caudoviricetes</taxon>
        <taxon>Autographivirales</taxon>
        <taxon>Autoscriptoviridae</taxon>
        <taxon>Slopekvirinae</taxon>
        <taxon>Drulisvirus</taxon>
        <taxon>Drulisvirus VLC4</taxon>
    </lineage>
</organism>
<dbReference type="Proteomes" id="UP000435037">
    <property type="component" value="Segment"/>
</dbReference>
<evidence type="ECO:0000313" key="2">
    <source>
        <dbReference type="Proteomes" id="UP000435037"/>
    </source>
</evidence>
<protein>
    <submittedName>
        <fullName evidence="1">Uncharacterized protein</fullName>
    </submittedName>
</protein>
<keyword evidence="2" id="KW-1185">Reference proteome</keyword>
<dbReference type="EMBL" id="MN794003">
    <property type="protein sequence ID" value="QGZ00884.1"/>
    <property type="molecule type" value="Genomic_DNA"/>
</dbReference>